<sequence length="352" mass="38485">MVKILLTGATGYIGGSVLTELLSTQEFQRGEYQISVLVRNSTCYPKFLEKGVEPISFSGLDDLERIRQVSSQFDVVINTAASGEAEAAKAMVEGLGDRRRSSGSETVMIHNSGTSILADHSHGKVKGQMIFSDLKDDIYDFEANHQEVYSQRVTDVAVIDAGLAHGVKTFIIVPPTIYGRGTGLFSVQSQQVPWLARLAIKQGRVKMINQGLGVWNHIHISDLTPLFSLILSKALKGEDAAPDGAFQSGKKGIYFAQSGEHTWLEVAQGIAKAGKELGVLSDEEVESLSIEDFAQVFEFGNHSLQVAALGYSSNSRARDDRARALGWAPKRGDDDFYKHFLEEVKLVASEFK</sequence>
<gene>
    <name evidence="1" type="ORF">IE53DRAFT_411784</name>
</gene>
<accession>A0ACD0NTS6</accession>
<protein>
    <submittedName>
        <fullName evidence="1">NAD dependent epimerase/dehydratase family protein</fullName>
    </submittedName>
</protein>
<evidence type="ECO:0000313" key="2">
    <source>
        <dbReference type="Proteomes" id="UP000245626"/>
    </source>
</evidence>
<proteinExistence type="predicted"/>
<name>A0ACD0NTS6_9BASI</name>
<evidence type="ECO:0000313" key="1">
    <source>
        <dbReference type="EMBL" id="PWN49211.1"/>
    </source>
</evidence>
<dbReference type="EMBL" id="KZ820081">
    <property type="protein sequence ID" value="PWN49211.1"/>
    <property type="molecule type" value="Genomic_DNA"/>
</dbReference>
<organism evidence="1 2">
    <name type="scientific">Violaceomyces palustris</name>
    <dbReference type="NCBI Taxonomy" id="1673888"/>
    <lineage>
        <taxon>Eukaryota</taxon>
        <taxon>Fungi</taxon>
        <taxon>Dikarya</taxon>
        <taxon>Basidiomycota</taxon>
        <taxon>Ustilaginomycotina</taxon>
        <taxon>Ustilaginomycetes</taxon>
        <taxon>Violaceomycetales</taxon>
        <taxon>Violaceomycetaceae</taxon>
        <taxon>Violaceomyces</taxon>
    </lineage>
</organism>
<reference evidence="1 2" key="1">
    <citation type="journal article" date="2018" name="Mol. Biol. Evol.">
        <title>Broad Genomic Sampling Reveals a Smut Pathogenic Ancestry of the Fungal Clade Ustilaginomycotina.</title>
        <authorList>
            <person name="Kijpornyongpan T."/>
            <person name="Mondo S.J."/>
            <person name="Barry K."/>
            <person name="Sandor L."/>
            <person name="Lee J."/>
            <person name="Lipzen A."/>
            <person name="Pangilinan J."/>
            <person name="LaButti K."/>
            <person name="Hainaut M."/>
            <person name="Henrissat B."/>
            <person name="Grigoriev I.V."/>
            <person name="Spatafora J.W."/>
            <person name="Aime M.C."/>
        </authorList>
    </citation>
    <scope>NUCLEOTIDE SEQUENCE [LARGE SCALE GENOMIC DNA]</scope>
    <source>
        <strain evidence="1 2">SA 807</strain>
    </source>
</reference>
<keyword evidence="2" id="KW-1185">Reference proteome</keyword>
<dbReference type="Proteomes" id="UP000245626">
    <property type="component" value="Unassembled WGS sequence"/>
</dbReference>